<proteinExistence type="predicted"/>
<sequence>MEAKLTVLSRLLEEVESRNDRLADYKPLWDAMKGNQDLLDREQRAWYDAQIRAYNQFITSVLRLREIASKGDDCCTKEGDLQLAAECAANAHAAFLLLDFKKFEQYCTFIFF</sequence>
<protein>
    <submittedName>
        <fullName evidence="1">Uncharacterized protein</fullName>
    </submittedName>
</protein>
<accession>A0AAN5DBZ1</accession>
<dbReference type="AlphaFoldDB" id="A0AAN5DBZ1"/>
<evidence type="ECO:0000313" key="1">
    <source>
        <dbReference type="EMBL" id="GMR60323.1"/>
    </source>
</evidence>
<reference evidence="2" key="1">
    <citation type="submission" date="2022-10" db="EMBL/GenBank/DDBJ databases">
        <title>Genome assembly of Pristionchus species.</title>
        <authorList>
            <person name="Yoshida K."/>
            <person name="Sommer R.J."/>
        </authorList>
    </citation>
    <scope>NUCLEOTIDE SEQUENCE [LARGE SCALE GENOMIC DNA]</scope>
    <source>
        <strain evidence="2">RS5460</strain>
    </source>
</reference>
<keyword evidence="2" id="KW-1185">Reference proteome</keyword>
<comment type="caution">
    <text evidence="1">The sequence shown here is derived from an EMBL/GenBank/DDBJ whole genome shotgun (WGS) entry which is preliminary data.</text>
</comment>
<evidence type="ECO:0000313" key="2">
    <source>
        <dbReference type="Proteomes" id="UP001328107"/>
    </source>
</evidence>
<dbReference type="EMBL" id="BTRK01000006">
    <property type="protein sequence ID" value="GMR60323.1"/>
    <property type="molecule type" value="Genomic_DNA"/>
</dbReference>
<name>A0AAN5DBZ1_9BILA</name>
<organism evidence="1 2">
    <name type="scientific">Pristionchus mayeri</name>
    <dbReference type="NCBI Taxonomy" id="1317129"/>
    <lineage>
        <taxon>Eukaryota</taxon>
        <taxon>Metazoa</taxon>
        <taxon>Ecdysozoa</taxon>
        <taxon>Nematoda</taxon>
        <taxon>Chromadorea</taxon>
        <taxon>Rhabditida</taxon>
        <taxon>Rhabditina</taxon>
        <taxon>Diplogasteromorpha</taxon>
        <taxon>Diplogasteroidea</taxon>
        <taxon>Neodiplogasteridae</taxon>
        <taxon>Pristionchus</taxon>
    </lineage>
</organism>
<gene>
    <name evidence="1" type="ORF">PMAYCL1PPCAC_30518</name>
</gene>
<dbReference type="Proteomes" id="UP001328107">
    <property type="component" value="Unassembled WGS sequence"/>
</dbReference>